<keyword evidence="1" id="KW-0812">Transmembrane</keyword>
<protein>
    <submittedName>
        <fullName evidence="2">Uncharacterized protein</fullName>
    </submittedName>
</protein>
<dbReference type="AlphaFoldDB" id="A0A0K2T0G1"/>
<feature type="non-terminal residue" evidence="2">
    <location>
        <position position="1"/>
    </location>
</feature>
<evidence type="ECO:0000313" key="2">
    <source>
        <dbReference type="EMBL" id="CDW19097.1"/>
    </source>
</evidence>
<reference evidence="2" key="1">
    <citation type="submission" date="2014-05" db="EMBL/GenBank/DDBJ databases">
        <authorList>
            <person name="Chronopoulou M."/>
        </authorList>
    </citation>
    <scope>NUCLEOTIDE SEQUENCE</scope>
    <source>
        <tissue evidence="2">Whole organism</tissue>
    </source>
</reference>
<name>A0A0K2T0G1_LEPSM</name>
<organism evidence="2">
    <name type="scientific">Lepeophtheirus salmonis</name>
    <name type="common">Salmon louse</name>
    <name type="synonym">Caligus salmonis</name>
    <dbReference type="NCBI Taxonomy" id="72036"/>
    <lineage>
        <taxon>Eukaryota</taxon>
        <taxon>Metazoa</taxon>
        <taxon>Ecdysozoa</taxon>
        <taxon>Arthropoda</taxon>
        <taxon>Crustacea</taxon>
        <taxon>Multicrustacea</taxon>
        <taxon>Hexanauplia</taxon>
        <taxon>Copepoda</taxon>
        <taxon>Siphonostomatoida</taxon>
        <taxon>Caligidae</taxon>
        <taxon>Lepeophtheirus</taxon>
    </lineage>
</organism>
<dbReference type="EMBL" id="HACA01001736">
    <property type="protein sequence ID" value="CDW19097.1"/>
    <property type="molecule type" value="Transcribed_RNA"/>
</dbReference>
<proteinExistence type="predicted"/>
<keyword evidence="1" id="KW-1133">Transmembrane helix</keyword>
<keyword evidence="1" id="KW-0472">Membrane</keyword>
<accession>A0A0K2T0G1</accession>
<sequence>INDFDNLSTFRSLWRRKKVYEETKTIVLLQFQIVPTVLSFTVFLVLSNDSTIDYLPESS</sequence>
<evidence type="ECO:0000256" key="1">
    <source>
        <dbReference type="SAM" id="Phobius"/>
    </source>
</evidence>
<feature type="transmembrane region" description="Helical" evidence="1">
    <location>
        <begin position="25"/>
        <end position="46"/>
    </location>
</feature>